<dbReference type="PROSITE" id="PS00028">
    <property type="entry name" value="ZINC_FINGER_C2H2_1"/>
    <property type="match status" value="1"/>
</dbReference>
<keyword evidence="4" id="KW-0862">Zinc</keyword>
<feature type="region of interest" description="Disordered" evidence="9">
    <location>
        <begin position="1"/>
        <end position="24"/>
    </location>
</feature>
<dbReference type="InterPro" id="IPR036236">
    <property type="entry name" value="Znf_C2H2_sf"/>
</dbReference>
<evidence type="ECO:0000256" key="5">
    <source>
        <dbReference type="ARBA" id="ARBA00023015"/>
    </source>
</evidence>
<sequence length="190" mass="21812">MESNYHEDQSMNSSDDQEIDQENNDLGVGRSYECVFCKRGFNTAQALGGHMNIHRKDRARKKPTTSNHSNKHEEIYTGPRFYQQIPTSNYCNNNIQVSSAGGYHLDQSHNYDRQAANLSYATYFPASSSVTRSDESDRDPPQPLDQVSRGDWSMSVGLELSQRIMEDLDKKRQVMSQKEEMDLELRLGYD</sequence>
<keyword evidence="3 8" id="KW-0863">Zinc-finger</keyword>
<evidence type="ECO:0000256" key="4">
    <source>
        <dbReference type="ARBA" id="ARBA00022833"/>
    </source>
</evidence>
<dbReference type="Gene3D" id="3.30.160.60">
    <property type="entry name" value="Classic Zinc Finger"/>
    <property type="match status" value="1"/>
</dbReference>
<comment type="caution">
    <text evidence="11">The sequence shown here is derived from an EMBL/GenBank/DDBJ whole genome shotgun (WGS) entry which is preliminary data.</text>
</comment>
<dbReference type="GO" id="GO:0005634">
    <property type="term" value="C:nucleus"/>
    <property type="evidence" value="ECO:0007669"/>
    <property type="project" value="UniProtKB-SubCell"/>
</dbReference>
<dbReference type="GO" id="GO:0008270">
    <property type="term" value="F:zinc ion binding"/>
    <property type="evidence" value="ECO:0007669"/>
    <property type="project" value="UniProtKB-KW"/>
</dbReference>
<gene>
    <name evidence="11" type="ORF">CDL12_16288</name>
</gene>
<dbReference type="SUPFAM" id="SSF57667">
    <property type="entry name" value="beta-beta-alpha zinc fingers"/>
    <property type="match status" value="1"/>
</dbReference>
<evidence type="ECO:0000313" key="12">
    <source>
        <dbReference type="Proteomes" id="UP000231279"/>
    </source>
</evidence>
<dbReference type="STRING" id="429701.A0A2G9H0S5"/>
<keyword evidence="6" id="KW-0804">Transcription</keyword>
<evidence type="ECO:0000256" key="7">
    <source>
        <dbReference type="ARBA" id="ARBA00023242"/>
    </source>
</evidence>
<organism evidence="11 12">
    <name type="scientific">Handroanthus impetiginosus</name>
    <dbReference type="NCBI Taxonomy" id="429701"/>
    <lineage>
        <taxon>Eukaryota</taxon>
        <taxon>Viridiplantae</taxon>
        <taxon>Streptophyta</taxon>
        <taxon>Embryophyta</taxon>
        <taxon>Tracheophyta</taxon>
        <taxon>Spermatophyta</taxon>
        <taxon>Magnoliopsida</taxon>
        <taxon>eudicotyledons</taxon>
        <taxon>Gunneridae</taxon>
        <taxon>Pentapetalae</taxon>
        <taxon>asterids</taxon>
        <taxon>lamiids</taxon>
        <taxon>Lamiales</taxon>
        <taxon>Bignoniaceae</taxon>
        <taxon>Crescentiina</taxon>
        <taxon>Tabebuia alliance</taxon>
        <taxon>Handroanthus</taxon>
    </lineage>
</organism>
<dbReference type="AlphaFoldDB" id="A0A2G9H0S5"/>
<reference evidence="12" key="1">
    <citation type="journal article" date="2018" name="Gigascience">
        <title>Genome assembly of the Pink Ipe (Handroanthus impetiginosus, Bignoniaceae), a highly valued, ecologically keystone Neotropical timber forest tree.</title>
        <authorList>
            <person name="Silva-Junior O.B."/>
            <person name="Grattapaglia D."/>
            <person name="Novaes E."/>
            <person name="Collevatti R.G."/>
        </authorList>
    </citation>
    <scope>NUCLEOTIDE SEQUENCE [LARGE SCALE GENOMIC DNA]</scope>
    <source>
        <strain evidence="12">cv. UFG-1</strain>
    </source>
</reference>
<dbReference type="PROSITE" id="PS50157">
    <property type="entry name" value="ZINC_FINGER_C2H2_2"/>
    <property type="match status" value="1"/>
</dbReference>
<dbReference type="OrthoDB" id="780709at2759"/>
<evidence type="ECO:0000256" key="8">
    <source>
        <dbReference type="PROSITE-ProRule" id="PRU00042"/>
    </source>
</evidence>
<keyword evidence="7" id="KW-0539">Nucleus</keyword>
<dbReference type="InterPro" id="IPR052426">
    <property type="entry name" value="Plant_dev_regulator"/>
</dbReference>
<evidence type="ECO:0000256" key="2">
    <source>
        <dbReference type="ARBA" id="ARBA00022723"/>
    </source>
</evidence>
<protein>
    <recommendedName>
        <fullName evidence="10">C2H2-type domain-containing protein</fullName>
    </recommendedName>
</protein>
<evidence type="ECO:0000256" key="6">
    <source>
        <dbReference type="ARBA" id="ARBA00023163"/>
    </source>
</evidence>
<evidence type="ECO:0000256" key="1">
    <source>
        <dbReference type="ARBA" id="ARBA00004123"/>
    </source>
</evidence>
<evidence type="ECO:0000313" key="11">
    <source>
        <dbReference type="EMBL" id="PIN11113.1"/>
    </source>
</evidence>
<dbReference type="Proteomes" id="UP000231279">
    <property type="component" value="Unassembled WGS sequence"/>
</dbReference>
<feature type="domain" description="C2H2-type" evidence="10">
    <location>
        <begin position="32"/>
        <end position="59"/>
    </location>
</feature>
<keyword evidence="5" id="KW-0805">Transcription regulation</keyword>
<dbReference type="PANTHER" id="PTHR45801:SF117">
    <property type="entry name" value="OS07G0417400 PROTEIN"/>
    <property type="match status" value="1"/>
</dbReference>
<accession>A0A2G9H0S5</accession>
<dbReference type="Pfam" id="PF13912">
    <property type="entry name" value="zf-C2H2_6"/>
    <property type="match status" value="1"/>
</dbReference>
<proteinExistence type="predicted"/>
<name>A0A2G9H0S5_9LAMI</name>
<dbReference type="EMBL" id="NKXS01003017">
    <property type="protein sequence ID" value="PIN11113.1"/>
    <property type="molecule type" value="Genomic_DNA"/>
</dbReference>
<evidence type="ECO:0000256" key="9">
    <source>
        <dbReference type="SAM" id="MobiDB-lite"/>
    </source>
</evidence>
<keyword evidence="12" id="KW-1185">Reference proteome</keyword>
<keyword evidence="2" id="KW-0479">Metal-binding</keyword>
<dbReference type="PANTHER" id="PTHR45801">
    <property type="entry name" value="OS07G0101800 PROTEIN"/>
    <property type="match status" value="1"/>
</dbReference>
<feature type="region of interest" description="Disordered" evidence="9">
    <location>
        <begin position="129"/>
        <end position="153"/>
    </location>
</feature>
<feature type="region of interest" description="Disordered" evidence="9">
    <location>
        <begin position="171"/>
        <end position="190"/>
    </location>
</feature>
<evidence type="ECO:0000259" key="10">
    <source>
        <dbReference type="PROSITE" id="PS50157"/>
    </source>
</evidence>
<dbReference type="InterPro" id="IPR013087">
    <property type="entry name" value="Znf_C2H2_type"/>
</dbReference>
<evidence type="ECO:0000256" key="3">
    <source>
        <dbReference type="ARBA" id="ARBA00022771"/>
    </source>
</evidence>
<comment type="subcellular location">
    <subcellularLocation>
        <location evidence="1">Nucleus</location>
    </subcellularLocation>
</comment>